<dbReference type="GO" id="GO:0008146">
    <property type="term" value="F:sulfotransferase activity"/>
    <property type="evidence" value="ECO:0007669"/>
    <property type="project" value="InterPro"/>
</dbReference>
<keyword evidence="6" id="KW-0333">Golgi apparatus</keyword>
<dbReference type="PANTHER" id="PTHR12129">
    <property type="entry name" value="HEPARAN SULFATE 2-O-SULFOTRANSFERASE"/>
    <property type="match status" value="1"/>
</dbReference>
<dbReference type="PANTHER" id="PTHR12129:SF15">
    <property type="entry name" value="URONYL 2-SULFOTRANSFERASE"/>
    <property type="match status" value="1"/>
</dbReference>
<comment type="subcellular location">
    <subcellularLocation>
        <location evidence="1">Golgi apparatus membrane</location>
        <topology evidence="1">Single-pass type II membrane protein</topology>
    </subcellularLocation>
</comment>
<keyword evidence="10" id="KW-1185">Reference proteome</keyword>
<name>A0AAN8ZYS9_HALRR</name>
<organism evidence="9 10">
    <name type="scientific">Halocaridina rubra</name>
    <name type="common">Hawaiian red shrimp</name>
    <dbReference type="NCBI Taxonomy" id="373956"/>
    <lineage>
        <taxon>Eukaryota</taxon>
        <taxon>Metazoa</taxon>
        <taxon>Ecdysozoa</taxon>
        <taxon>Arthropoda</taxon>
        <taxon>Crustacea</taxon>
        <taxon>Multicrustacea</taxon>
        <taxon>Malacostraca</taxon>
        <taxon>Eumalacostraca</taxon>
        <taxon>Eucarida</taxon>
        <taxon>Decapoda</taxon>
        <taxon>Pleocyemata</taxon>
        <taxon>Caridea</taxon>
        <taxon>Atyoidea</taxon>
        <taxon>Atyidae</taxon>
        <taxon>Halocaridina</taxon>
    </lineage>
</organism>
<proteinExistence type="predicted"/>
<dbReference type="AlphaFoldDB" id="A0AAN8ZYS9"/>
<evidence type="ECO:0000256" key="3">
    <source>
        <dbReference type="ARBA" id="ARBA00022692"/>
    </source>
</evidence>
<gene>
    <name evidence="9" type="ORF">SK128_003060</name>
</gene>
<keyword evidence="8" id="KW-0325">Glycoprotein</keyword>
<dbReference type="GO" id="GO:0000139">
    <property type="term" value="C:Golgi membrane"/>
    <property type="evidence" value="ECO:0007669"/>
    <property type="project" value="UniProtKB-SubCell"/>
</dbReference>
<evidence type="ECO:0000256" key="6">
    <source>
        <dbReference type="ARBA" id="ARBA00023034"/>
    </source>
</evidence>
<dbReference type="InterPro" id="IPR007734">
    <property type="entry name" value="Heparan_SO4_2-O-STrfase"/>
</dbReference>
<sequence length="228" mass="25982">MIEEAINDFQIMSSTEIYEIINFHVSSVLSEWAYCISIPLCLLYSEPTLALKSPISNVSFVSADSNSEDLNVNCMKLQLNDCTPIGNPDCIPRPGDIRALQLTFFCGNHPHCRVVGNRWALQNAKANVDHYSVIGLKEDLPTTLKVLEHVLPDFFKNYQNVEFGSGKVKLNKRPKEFAPAISNTTIALLKSSLREDIEFYDFVRQRFYQQVKVIEQHKKSIRNVNLIE</sequence>
<keyword evidence="3" id="KW-0812">Transmembrane</keyword>
<evidence type="ECO:0000256" key="7">
    <source>
        <dbReference type="ARBA" id="ARBA00023136"/>
    </source>
</evidence>
<evidence type="ECO:0000313" key="10">
    <source>
        <dbReference type="Proteomes" id="UP001381693"/>
    </source>
</evidence>
<accession>A0AAN8ZYS9</accession>
<keyword evidence="4" id="KW-0735">Signal-anchor</keyword>
<dbReference type="Gene3D" id="3.40.50.300">
    <property type="entry name" value="P-loop containing nucleotide triphosphate hydrolases"/>
    <property type="match status" value="1"/>
</dbReference>
<evidence type="ECO:0000256" key="2">
    <source>
        <dbReference type="ARBA" id="ARBA00022679"/>
    </source>
</evidence>
<keyword evidence="2" id="KW-0808">Transferase</keyword>
<evidence type="ECO:0000256" key="4">
    <source>
        <dbReference type="ARBA" id="ARBA00022968"/>
    </source>
</evidence>
<dbReference type="EMBL" id="JAXCGZ010017105">
    <property type="protein sequence ID" value="KAK7068843.1"/>
    <property type="molecule type" value="Genomic_DNA"/>
</dbReference>
<keyword evidence="5" id="KW-1133">Transmembrane helix</keyword>
<dbReference type="Proteomes" id="UP001381693">
    <property type="component" value="Unassembled WGS sequence"/>
</dbReference>
<evidence type="ECO:0000256" key="5">
    <source>
        <dbReference type="ARBA" id="ARBA00022989"/>
    </source>
</evidence>
<reference evidence="9 10" key="1">
    <citation type="submission" date="2023-11" db="EMBL/GenBank/DDBJ databases">
        <title>Halocaridina rubra genome assembly.</title>
        <authorList>
            <person name="Smith C."/>
        </authorList>
    </citation>
    <scope>NUCLEOTIDE SEQUENCE [LARGE SCALE GENOMIC DNA]</scope>
    <source>
        <strain evidence="9">EP-1</strain>
        <tissue evidence="9">Whole</tissue>
    </source>
</reference>
<keyword evidence="7" id="KW-0472">Membrane</keyword>
<evidence type="ECO:0000256" key="1">
    <source>
        <dbReference type="ARBA" id="ARBA00004323"/>
    </source>
</evidence>
<dbReference type="InterPro" id="IPR027417">
    <property type="entry name" value="P-loop_NTPase"/>
</dbReference>
<evidence type="ECO:0000313" key="9">
    <source>
        <dbReference type="EMBL" id="KAK7068843.1"/>
    </source>
</evidence>
<evidence type="ECO:0000256" key="8">
    <source>
        <dbReference type="ARBA" id="ARBA00023180"/>
    </source>
</evidence>
<protein>
    <submittedName>
        <fullName evidence="9">Uncharacterized protein</fullName>
    </submittedName>
</protein>
<comment type="caution">
    <text evidence="9">The sequence shown here is derived from an EMBL/GenBank/DDBJ whole genome shotgun (WGS) entry which is preliminary data.</text>
</comment>